<dbReference type="Pfam" id="PF17917">
    <property type="entry name" value="RT_RNaseH"/>
    <property type="match status" value="1"/>
</dbReference>
<feature type="compositionally biased region" description="Basic and acidic residues" evidence="7">
    <location>
        <begin position="40"/>
        <end position="51"/>
    </location>
</feature>
<evidence type="ECO:0000256" key="3">
    <source>
        <dbReference type="ARBA" id="ARBA00022722"/>
    </source>
</evidence>
<dbReference type="InterPro" id="IPR036397">
    <property type="entry name" value="RNaseH_sf"/>
</dbReference>
<feature type="compositionally biased region" description="Basic and acidic residues" evidence="7">
    <location>
        <begin position="107"/>
        <end position="116"/>
    </location>
</feature>
<evidence type="ECO:0000256" key="5">
    <source>
        <dbReference type="ARBA" id="ARBA00022801"/>
    </source>
</evidence>
<dbReference type="PANTHER" id="PTHR48475">
    <property type="entry name" value="RIBONUCLEASE H"/>
    <property type="match status" value="1"/>
</dbReference>
<accession>A0AA89AUY8</accession>
<dbReference type="EMBL" id="JAVXUP010001083">
    <property type="protein sequence ID" value="KAK3016172.1"/>
    <property type="molecule type" value="Genomic_DNA"/>
</dbReference>
<feature type="compositionally biased region" description="Basic residues" evidence="7">
    <location>
        <begin position="78"/>
        <end position="88"/>
    </location>
</feature>
<name>A0AA89AUY8_9ASTE</name>
<sequence>MAVAPPPTYHSHLDPGDLRLRLTSRSSYGRKYQSTADPTYNHKDKSGDHVTRSGSCYRLDSSVEDSTNSSPAQAARVKTPRRSIHRKKTPESRSHERDSWKVVPRYHSPERSRPRNESGYPLSKAIEKAKLPPNFRMPQCDPTTGLVIQENMFTTTLEIDNLDESVKYTAFLRGLRPTSKFAFFVNKSPPGKMKALLEKANKYIQAEEYLETHRDRRGEGKPEQKKRSREITPPEGKSAKRPKHDERRPKDKFNLTPLNAKPSQILHEIKDNKALQWPDRMKSRPNKRNKDLWCHFHNDHGHTTDNCGSLERAIEALIKRGQLRKGIAAGGSSGKARKAYAREVYVTSQPPNKKLKTVPAATITFSDDDSKGIKTPHDDPLVITIKAGNFDVKRVLIDNGSSAEILFHDAFEKMNIPTDRLRKMEAPLYGFSNHPVAAKGIIALPVAIGTPPAQANLMLDFVVVKVPSAYNAILGRPTLNRLQAVVSTYHLKMKFPTEHGIGEMKGDQTTARQCYVTSCRSKNKEALIIEDLREDTKMQRGEPVEDLVSIERSFEELKTHLSSPPLLSKPFPGEDLLIYLSVTEVAVSTVLIREEDGVQKPIYYVSKVLQDVETRYPKIDKIALALIISARRLRPYFQSHTIIVLTDQPLRKVLMSPEASGRLVNWSVELGEFDLQYKPRTAVKAQALADFIVECTLPEDPPQLVISEVTDPWNLYVDGSSAVGNSGAGIILISLEGFTIEYALRFRNLRVKTARYALVEGPFPMASGQRRFVIVVIDYFTKWTEAESLATITLAKCEDFFWKNIICGFGVPRALVVDNGKQFDNSNFRTFCSNLSIDLRFTSVAHPQSNGQTENMNRGILQGLKKKLNEAKGAWVDELPKVLWAYRTTPHSVTGEMPFSLCYGTEAMLPVEIGVPTIRALHFSELNKDVGLRANLDLVEEARTQAHVRSVIVKQRVARYYNQKVRSKQFNEGDLVLRKLEVLNPKAATGKLSPN</sequence>
<evidence type="ECO:0000313" key="10">
    <source>
        <dbReference type="Proteomes" id="UP001188597"/>
    </source>
</evidence>
<dbReference type="InterPro" id="IPR043502">
    <property type="entry name" value="DNA/RNA_pol_sf"/>
</dbReference>
<dbReference type="AlphaFoldDB" id="A0AA89AUY8"/>
<feature type="compositionally biased region" description="Polar residues" evidence="7">
    <location>
        <begin position="23"/>
        <end position="38"/>
    </location>
</feature>
<reference evidence="9" key="1">
    <citation type="submission" date="2022-12" db="EMBL/GenBank/DDBJ databases">
        <title>Draft genome assemblies for two species of Escallonia (Escalloniales).</title>
        <authorList>
            <person name="Chanderbali A."/>
            <person name="Dervinis C."/>
            <person name="Anghel I."/>
            <person name="Soltis D."/>
            <person name="Soltis P."/>
            <person name="Zapata F."/>
        </authorList>
    </citation>
    <scope>NUCLEOTIDE SEQUENCE</scope>
    <source>
        <strain evidence="9">UCBG64.0493</strain>
        <tissue evidence="9">Leaf</tissue>
    </source>
</reference>
<proteinExistence type="predicted"/>
<evidence type="ECO:0000256" key="1">
    <source>
        <dbReference type="ARBA" id="ARBA00022679"/>
    </source>
</evidence>
<feature type="compositionally biased region" description="Basic and acidic residues" evidence="7">
    <location>
        <begin position="210"/>
        <end position="232"/>
    </location>
</feature>
<keyword evidence="6" id="KW-0695">RNA-directed DNA polymerase</keyword>
<dbReference type="GO" id="GO:0016787">
    <property type="term" value="F:hydrolase activity"/>
    <property type="evidence" value="ECO:0007669"/>
    <property type="project" value="UniProtKB-KW"/>
</dbReference>
<evidence type="ECO:0000256" key="2">
    <source>
        <dbReference type="ARBA" id="ARBA00022695"/>
    </source>
</evidence>
<dbReference type="GO" id="GO:0015074">
    <property type="term" value="P:DNA integration"/>
    <property type="evidence" value="ECO:0007669"/>
    <property type="project" value="InterPro"/>
</dbReference>
<dbReference type="SUPFAM" id="SSF53098">
    <property type="entry name" value="Ribonuclease H-like"/>
    <property type="match status" value="1"/>
</dbReference>
<dbReference type="PROSITE" id="PS50994">
    <property type="entry name" value="INTEGRASE"/>
    <property type="match status" value="1"/>
</dbReference>
<dbReference type="SUPFAM" id="SSF56672">
    <property type="entry name" value="DNA/RNA polymerases"/>
    <property type="match status" value="1"/>
</dbReference>
<dbReference type="Gene3D" id="2.40.70.10">
    <property type="entry name" value="Acid Proteases"/>
    <property type="match status" value="1"/>
</dbReference>
<feature type="compositionally biased region" description="Basic and acidic residues" evidence="7">
    <location>
        <begin position="11"/>
        <end position="20"/>
    </location>
</feature>
<dbReference type="Gene3D" id="3.30.420.10">
    <property type="entry name" value="Ribonuclease H-like superfamily/Ribonuclease H"/>
    <property type="match status" value="1"/>
</dbReference>
<dbReference type="GO" id="GO:0003964">
    <property type="term" value="F:RNA-directed DNA polymerase activity"/>
    <property type="evidence" value="ECO:0007669"/>
    <property type="project" value="UniProtKB-KW"/>
</dbReference>
<feature type="region of interest" description="Disordered" evidence="7">
    <location>
        <begin position="209"/>
        <end position="260"/>
    </location>
</feature>
<evidence type="ECO:0000259" key="8">
    <source>
        <dbReference type="PROSITE" id="PS50994"/>
    </source>
</evidence>
<dbReference type="Pfam" id="PF00665">
    <property type="entry name" value="rve"/>
    <property type="match status" value="1"/>
</dbReference>
<feature type="compositionally biased region" description="Basic and acidic residues" evidence="7">
    <location>
        <begin position="89"/>
        <end position="100"/>
    </location>
</feature>
<keyword evidence="10" id="KW-1185">Reference proteome</keyword>
<organism evidence="9 10">
    <name type="scientific">Escallonia herrerae</name>
    <dbReference type="NCBI Taxonomy" id="1293975"/>
    <lineage>
        <taxon>Eukaryota</taxon>
        <taxon>Viridiplantae</taxon>
        <taxon>Streptophyta</taxon>
        <taxon>Embryophyta</taxon>
        <taxon>Tracheophyta</taxon>
        <taxon>Spermatophyta</taxon>
        <taxon>Magnoliopsida</taxon>
        <taxon>eudicotyledons</taxon>
        <taxon>Gunneridae</taxon>
        <taxon>Pentapetalae</taxon>
        <taxon>asterids</taxon>
        <taxon>campanulids</taxon>
        <taxon>Escalloniales</taxon>
        <taxon>Escalloniaceae</taxon>
        <taxon>Escallonia</taxon>
    </lineage>
</organism>
<dbReference type="GO" id="GO:0003676">
    <property type="term" value="F:nucleic acid binding"/>
    <property type="evidence" value="ECO:0007669"/>
    <property type="project" value="InterPro"/>
</dbReference>
<keyword evidence="2" id="KW-0548">Nucleotidyltransferase</keyword>
<keyword evidence="1" id="KW-0808">Transferase</keyword>
<dbReference type="Proteomes" id="UP001188597">
    <property type="component" value="Unassembled WGS sequence"/>
</dbReference>
<dbReference type="GO" id="GO:0004519">
    <property type="term" value="F:endonuclease activity"/>
    <property type="evidence" value="ECO:0007669"/>
    <property type="project" value="UniProtKB-KW"/>
</dbReference>
<feature type="compositionally biased region" description="Basic and acidic residues" evidence="7">
    <location>
        <begin position="243"/>
        <end position="253"/>
    </location>
</feature>
<dbReference type="PANTHER" id="PTHR48475:SF2">
    <property type="entry name" value="RIBONUCLEASE H"/>
    <property type="match status" value="1"/>
</dbReference>
<feature type="region of interest" description="Disordered" evidence="7">
    <location>
        <begin position="1"/>
        <end position="119"/>
    </location>
</feature>
<dbReference type="CDD" id="cd00303">
    <property type="entry name" value="retropepsin_like"/>
    <property type="match status" value="1"/>
</dbReference>
<comment type="caution">
    <text evidence="9">The sequence shown here is derived from an EMBL/GenBank/DDBJ whole genome shotgun (WGS) entry which is preliminary data.</text>
</comment>
<dbReference type="InterPro" id="IPR041373">
    <property type="entry name" value="RT_RNaseH"/>
</dbReference>
<keyword evidence="3" id="KW-0540">Nuclease</keyword>
<evidence type="ECO:0000313" key="9">
    <source>
        <dbReference type="EMBL" id="KAK3016172.1"/>
    </source>
</evidence>
<keyword evidence="5" id="KW-0378">Hydrolase</keyword>
<dbReference type="InterPro" id="IPR001584">
    <property type="entry name" value="Integrase_cat-core"/>
</dbReference>
<dbReference type="InterPro" id="IPR021109">
    <property type="entry name" value="Peptidase_aspartic_dom_sf"/>
</dbReference>
<protein>
    <recommendedName>
        <fullName evidence="8">Integrase catalytic domain-containing protein</fullName>
    </recommendedName>
</protein>
<gene>
    <name evidence="9" type="ORF">RJ639_005656</name>
</gene>
<keyword evidence="4" id="KW-0255">Endonuclease</keyword>
<evidence type="ECO:0000256" key="7">
    <source>
        <dbReference type="SAM" id="MobiDB-lite"/>
    </source>
</evidence>
<feature type="domain" description="Integrase catalytic" evidence="8">
    <location>
        <begin position="751"/>
        <end position="906"/>
    </location>
</feature>
<evidence type="ECO:0000256" key="4">
    <source>
        <dbReference type="ARBA" id="ARBA00022759"/>
    </source>
</evidence>
<evidence type="ECO:0000256" key="6">
    <source>
        <dbReference type="ARBA" id="ARBA00022918"/>
    </source>
</evidence>
<dbReference type="InterPro" id="IPR012337">
    <property type="entry name" value="RNaseH-like_sf"/>
</dbReference>